<keyword evidence="1 2" id="KW-0732">Signal</keyword>
<dbReference type="STRING" id="1348632.GCA_001591745_00499"/>
<dbReference type="PANTHER" id="PTHR35936">
    <property type="entry name" value="MEMBRANE-BOUND LYTIC MUREIN TRANSGLYCOSYLASE F"/>
    <property type="match status" value="1"/>
</dbReference>
<dbReference type="Proteomes" id="UP000242246">
    <property type="component" value="Unassembled WGS sequence"/>
</dbReference>
<keyword evidence="5" id="KW-1185">Reference proteome</keyword>
<comment type="caution">
    <text evidence="4">The sequence shown here is derived from an EMBL/GenBank/DDBJ whole genome shotgun (WGS) entry which is preliminary data.</text>
</comment>
<feature type="domain" description="Solute-binding protein family 3/N-terminal" evidence="3">
    <location>
        <begin position="44"/>
        <end position="279"/>
    </location>
</feature>
<reference evidence="4 5" key="1">
    <citation type="submission" date="2014-12" db="EMBL/GenBank/DDBJ databases">
        <title>Draft genome sequences of 10 type strains of Lactococcus.</title>
        <authorList>
            <person name="Sun Z."/>
            <person name="Zhong Z."/>
            <person name="Liu W."/>
            <person name="Zhang W."/>
            <person name="Zhang H."/>
        </authorList>
    </citation>
    <scope>NUCLEOTIDE SEQUENCE [LARGE SCALE GENOMIC DNA]</scope>
    <source>
        <strain evidence="4 5">DSM 20686</strain>
    </source>
</reference>
<dbReference type="InterPro" id="IPR001638">
    <property type="entry name" value="Solute-binding_3/MltF_N"/>
</dbReference>
<dbReference type="SUPFAM" id="SSF53850">
    <property type="entry name" value="Periplasmic binding protein-like II"/>
    <property type="match status" value="1"/>
</dbReference>
<evidence type="ECO:0000313" key="5">
    <source>
        <dbReference type="Proteomes" id="UP000242246"/>
    </source>
</evidence>
<accession>A0A2A5S1X9</accession>
<dbReference type="AlphaFoldDB" id="A0A2A5S1X9"/>
<dbReference type="Gene3D" id="3.40.190.10">
    <property type="entry name" value="Periplasmic binding protein-like II"/>
    <property type="match status" value="2"/>
</dbReference>
<protein>
    <submittedName>
        <fullName evidence="4">Amino acid ABC transporter substrate-binding protein</fullName>
    </submittedName>
</protein>
<name>A0A2A5S1X9_9LACT</name>
<proteinExistence type="predicted"/>
<feature type="chain" id="PRO_5039069411" evidence="2">
    <location>
        <begin position="25"/>
        <end position="287"/>
    </location>
</feature>
<dbReference type="SMART" id="SM00062">
    <property type="entry name" value="PBPb"/>
    <property type="match status" value="1"/>
</dbReference>
<gene>
    <name evidence="4" type="ORF">RU87_GL001107</name>
</gene>
<feature type="signal peptide" evidence="2">
    <location>
        <begin position="1"/>
        <end position="24"/>
    </location>
</feature>
<evidence type="ECO:0000259" key="3">
    <source>
        <dbReference type="SMART" id="SM00062"/>
    </source>
</evidence>
<organism evidence="4 5">
    <name type="scientific">Pseudolactococcus plantarum</name>
    <dbReference type="NCBI Taxonomy" id="1365"/>
    <lineage>
        <taxon>Bacteria</taxon>
        <taxon>Bacillati</taxon>
        <taxon>Bacillota</taxon>
        <taxon>Bacilli</taxon>
        <taxon>Lactobacillales</taxon>
        <taxon>Streptococcaceae</taxon>
        <taxon>Pseudolactococcus</taxon>
    </lineage>
</organism>
<evidence type="ECO:0000256" key="2">
    <source>
        <dbReference type="SAM" id="SignalP"/>
    </source>
</evidence>
<dbReference type="PROSITE" id="PS51257">
    <property type="entry name" value="PROKAR_LIPOPROTEIN"/>
    <property type="match status" value="1"/>
</dbReference>
<dbReference type="Pfam" id="PF00497">
    <property type="entry name" value="SBP_bac_3"/>
    <property type="match status" value="1"/>
</dbReference>
<dbReference type="PANTHER" id="PTHR35936:SF19">
    <property type="entry name" value="AMINO-ACID-BINDING PROTEIN YXEM-RELATED"/>
    <property type="match status" value="1"/>
</dbReference>
<dbReference type="EMBL" id="JXJX01000004">
    <property type="protein sequence ID" value="PCS07471.1"/>
    <property type="molecule type" value="Genomic_DNA"/>
</dbReference>
<sequence>MKEMKAYKKIILSVVALTTLGVLQACGTSAKTSSDKKTSEKVTTITVATDADTKPFTYSENGKATGYDVEVARAVFKELPEYKLNIEITDFDSVIAGVDSGRYQLAANDIGWKKERAEKYYFSSPLSKSNNAVAVKSDVKVNGFEDLAGKSTEVLPSANFTTTLKAYNDKNPDKASKLNYVDGNYPIASRLADVDSGKIDFILYDAISLKTIIKDKGLTSLKVENIKADTVDEHDGLEYFIFTKDKAGKELQGKVDKVLKKLQANGTLKELSEKYFGGDFVPSATKN</sequence>
<evidence type="ECO:0000256" key="1">
    <source>
        <dbReference type="ARBA" id="ARBA00022729"/>
    </source>
</evidence>
<evidence type="ECO:0000313" key="4">
    <source>
        <dbReference type="EMBL" id="PCS07471.1"/>
    </source>
</evidence>